<dbReference type="Proteomes" id="UP000002931">
    <property type="component" value="Unassembled WGS sequence"/>
</dbReference>
<evidence type="ECO:0000313" key="8">
    <source>
        <dbReference type="Proteomes" id="UP000002931"/>
    </source>
</evidence>
<evidence type="ECO:0000256" key="1">
    <source>
        <dbReference type="ARBA" id="ARBA00004141"/>
    </source>
</evidence>
<keyword evidence="5 6" id="KW-0472">Membrane</keyword>
<dbReference type="eggNOG" id="COG3714">
    <property type="taxonomic scope" value="Bacteria"/>
</dbReference>
<reference evidence="7 8" key="1">
    <citation type="journal article" date="2010" name="J. Bacteriol.">
        <title>Genome sequences of Pelagibaca bermudensis HTCC2601T and Maritimibacter alkaliphilus HTCC2654T, the type strains of two marine Roseobacter genera.</title>
        <authorList>
            <person name="Thrash J.C."/>
            <person name="Cho J.C."/>
            <person name="Ferriera S."/>
            <person name="Johnson J."/>
            <person name="Vergin K.L."/>
            <person name="Giovannoni S.J."/>
        </authorList>
    </citation>
    <scope>NUCLEOTIDE SEQUENCE [LARGE SCALE GENOMIC DNA]</scope>
    <source>
        <strain evidence="7 8">HTCC2654</strain>
    </source>
</reference>
<feature type="transmembrane region" description="Helical" evidence="6">
    <location>
        <begin position="188"/>
        <end position="206"/>
    </location>
</feature>
<evidence type="ECO:0000256" key="3">
    <source>
        <dbReference type="ARBA" id="ARBA00022692"/>
    </source>
</evidence>
<dbReference type="InterPro" id="IPR012506">
    <property type="entry name" value="TMEM86B-like"/>
</dbReference>
<dbReference type="PANTHER" id="PTHR31885">
    <property type="entry name" value="GH04784P"/>
    <property type="match status" value="1"/>
</dbReference>
<comment type="similarity">
    <text evidence="2">Belongs to the TMEM86 family.</text>
</comment>
<dbReference type="GO" id="GO:0016787">
    <property type="term" value="F:hydrolase activity"/>
    <property type="evidence" value="ECO:0007669"/>
    <property type="project" value="TreeGrafter"/>
</dbReference>
<keyword evidence="4 6" id="KW-1133">Transmembrane helix</keyword>
<feature type="transmembrane region" description="Helical" evidence="6">
    <location>
        <begin position="74"/>
        <end position="95"/>
    </location>
</feature>
<name>A3VA91_9RHOB</name>
<dbReference type="GO" id="GO:0016020">
    <property type="term" value="C:membrane"/>
    <property type="evidence" value="ECO:0007669"/>
    <property type="project" value="UniProtKB-SubCell"/>
</dbReference>
<comment type="subcellular location">
    <subcellularLocation>
        <location evidence="1">Membrane</location>
        <topology evidence="1">Multi-pass membrane protein</topology>
    </subcellularLocation>
</comment>
<evidence type="ECO:0000256" key="6">
    <source>
        <dbReference type="SAM" id="Phobius"/>
    </source>
</evidence>
<organism evidence="7 8">
    <name type="scientific">Maritimibacter alkaliphilus HTCC2654</name>
    <dbReference type="NCBI Taxonomy" id="314271"/>
    <lineage>
        <taxon>Bacteria</taxon>
        <taxon>Pseudomonadati</taxon>
        <taxon>Pseudomonadota</taxon>
        <taxon>Alphaproteobacteria</taxon>
        <taxon>Rhodobacterales</taxon>
        <taxon>Roseobacteraceae</taxon>
        <taxon>Maritimibacter</taxon>
    </lineage>
</organism>
<comment type="caution">
    <text evidence="7">The sequence shown here is derived from an EMBL/GenBank/DDBJ whole genome shotgun (WGS) entry which is preliminary data.</text>
</comment>
<accession>A3VA91</accession>
<feature type="transmembrane region" description="Helical" evidence="6">
    <location>
        <begin position="107"/>
        <end position="127"/>
    </location>
</feature>
<proteinExistence type="inferred from homology"/>
<dbReference type="EMBL" id="AAMT01000001">
    <property type="protein sequence ID" value="EAQ14832.1"/>
    <property type="molecule type" value="Genomic_DNA"/>
</dbReference>
<feature type="transmembrane region" description="Helical" evidence="6">
    <location>
        <begin position="37"/>
        <end position="62"/>
    </location>
</feature>
<dbReference type="Pfam" id="PF07947">
    <property type="entry name" value="YhhN"/>
    <property type="match status" value="1"/>
</dbReference>
<protein>
    <submittedName>
        <fullName evidence="7">Membrane protein, putative</fullName>
    </submittedName>
</protein>
<feature type="transmembrane region" description="Helical" evidence="6">
    <location>
        <begin position="139"/>
        <end position="168"/>
    </location>
</feature>
<dbReference type="STRING" id="314271.RB2654_19653"/>
<gene>
    <name evidence="7" type="ORF">RB2654_19653</name>
</gene>
<dbReference type="AlphaFoldDB" id="A3VA91"/>
<evidence type="ECO:0000256" key="5">
    <source>
        <dbReference type="ARBA" id="ARBA00023136"/>
    </source>
</evidence>
<dbReference type="PANTHER" id="PTHR31885:SF6">
    <property type="entry name" value="GH04784P"/>
    <property type="match status" value="1"/>
</dbReference>
<dbReference type="HOGENOM" id="CLU_079086_2_1_5"/>
<keyword evidence="8" id="KW-1185">Reference proteome</keyword>
<sequence>MIAPLLVWTGILAALVYLPMTEDEPNWPRTVVKALPLIFFAYAAWQAGNTAFLVAGLFLSALGDMALSRTGRQTFQFGLAAFALAHLLYVFHFLVLSQSPLWEAFVLNTPMAVFLVAYALAVEVWLIPYTMELRWPVRAYVVLITLMGLAALTMPMGTAFLGAAFFIASDTLLAFQLFRLDEDNPLTGRIGWAIWIAYIAGQAMILSA</sequence>
<evidence type="ECO:0000256" key="4">
    <source>
        <dbReference type="ARBA" id="ARBA00022989"/>
    </source>
</evidence>
<keyword evidence="3 6" id="KW-0812">Transmembrane</keyword>
<dbReference type="RefSeq" id="WP_008334743.1">
    <property type="nucleotide sequence ID" value="NZ_CH902578.1"/>
</dbReference>
<evidence type="ECO:0000313" key="7">
    <source>
        <dbReference type="EMBL" id="EAQ14832.1"/>
    </source>
</evidence>
<dbReference type="OrthoDB" id="345840at2"/>
<evidence type="ECO:0000256" key="2">
    <source>
        <dbReference type="ARBA" id="ARBA00007375"/>
    </source>
</evidence>